<evidence type="ECO:0000313" key="2">
    <source>
        <dbReference type="Proteomes" id="UP000000333"/>
    </source>
</evidence>
<accession>E1QZD9</accession>
<gene>
    <name evidence="1" type="ordered locus">Olsu_0638</name>
</gene>
<dbReference type="HOGENOM" id="CLU_3155559_0_0_11"/>
<name>E1QZD9_OLSUV</name>
<keyword evidence="2" id="KW-1185">Reference proteome</keyword>
<sequence>MDSADAIRNFGALEAFEDYETGFGNIICQTEAPYMHPDRAHAIPVMAL</sequence>
<dbReference type="STRING" id="633147.Olsu_0638"/>
<dbReference type="EMBL" id="CP002106">
    <property type="protein sequence ID" value="ADK67753.1"/>
    <property type="molecule type" value="Genomic_DNA"/>
</dbReference>
<dbReference type="AlphaFoldDB" id="E1QZD9"/>
<dbReference type="KEGG" id="ols:Olsu_0638"/>
<proteinExistence type="predicted"/>
<dbReference type="Proteomes" id="UP000000333">
    <property type="component" value="Chromosome"/>
</dbReference>
<organism evidence="1 2">
    <name type="scientific">Olsenella uli (strain ATCC 49627 / DSM 7084 / CCUG 31166 / CIP 109912 / JCM 12494 / LMG 11480 / NCIMB 702895 / VPI D76D-27C)</name>
    <name type="common">Lactobacillus uli</name>
    <dbReference type="NCBI Taxonomy" id="633147"/>
    <lineage>
        <taxon>Bacteria</taxon>
        <taxon>Bacillati</taxon>
        <taxon>Actinomycetota</taxon>
        <taxon>Coriobacteriia</taxon>
        <taxon>Coriobacteriales</taxon>
        <taxon>Atopobiaceae</taxon>
        <taxon>Olsenella</taxon>
    </lineage>
</organism>
<evidence type="ECO:0000313" key="1">
    <source>
        <dbReference type="EMBL" id="ADK67753.1"/>
    </source>
</evidence>
<reference evidence="1 2" key="1">
    <citation type="journal article" date="2010" name="Stand. Genomic Sci.">
        <title>Complete genome sequence of Olsenella uli type strain (VPI D76D-27C).</title>
        <authorList>
            <person name="Goker M."/>
            <person name="Held B."/>
            <person name="Lucas S."/>
            <person name="Nolan M."/>
            <person name="Yasawong M."/>
            <person name="Glavina Del Rio T."/>
            <person name="Tice H."/>
            <person name="Cheng J.F."/>
            <person name="Bruce D."/>
            <person name="Detter J.C."/>
            <person name="Tapia R."/>
            <person name="Han C."/>
            <person name="Goodwin L."/>
            <person name="Pitluck S."/>
            <person name="Liolios K."/>
            <person name="Ivanova N."/>
            <person name="Mavromatis K."/>
            <person name="Mikhailova N."/>
            <person name="Pati A."/>
            <person name="Chen A."/>
            <person name="Palaniappan K."/>
            <person name="Land M."/>
            <person name="Hauser L."/>
            <person name="Chang Y.J."/>
            <person name="Jeffries C.D."/>
            <person name="Rohde M."/>
            <person name="Sikorski J."/>
            <person name="Pukall R."/>
            <person name="Woyke T."/>
            <person name="Bristow J."/>
            <person name="Eisen J.A."/>
            <person name="Markowitz V."/>
            <person name="Hugenholtz P."/>
            <person name="Kyrpides N.C."/>
            <person name="Klenk H.P."/>
            <person name="Lapidus A."/>
        </authorList>
    </citation>
    <scope>NUCLEOTIDE SEQUENCE [LARGE SCALE GENOMIC DNA]</scope>
    <source>
        <strain evidence="2">ATCC 49627 / DSM 7084 / CIP 109912 / JCM 12494 / NCIMB 702895 / VPI D76D-27C</strain>
    </source>
</reference>
<protein>
    <submittedName>
        <fullName evidence="1">Uncharacterized protein</fullName>
    </submittedName>
</protein>